<name>A0A645D4B1_9ZZZZ</name>
<dbReference type="InterPro" id="IPR000160">
    <property type="entry name" value="GGDEF_dom"/>
</dbReference>
<evidence type="ECO:0000259" key="1">
    <source>
        <dbReference type="PROSITE" id="PS50887"/>
    </source>
</evidence>
<proteinExistence type="predicted"/>
<dbReference type="Gene3D" id="3.30.450.20">
    <property type="entry name" value="PAS domain"/>
    <property type="match status" value="1"/>
</dbReference>
<dbReference type="InterPro" id="IPR035965">
    <property type="entry name" value="PAS-like_dom_sf"/>
</dbReference>
<dbReference type="Pfam" id="PF00990">
    <property type="entry name" value="GGDEF"/>
    <property type="match status" value="1"/>
</dbReference>
<accession>A0A645D4B1</accession>
<dbReference type="EMBL" id="VSSQ01032780">
    <property type="protein sequence ID" value="MPM84164.1"/>
    <property type="molecule type" value="Genomic_DNA"/>
</dbReference>
<dbReference type="InterPro" id="IPR029787">
    <property type="entry name" value="Nucleotide_cyclase"/>
</dbReference>
<dbReference type="InterPro" id="IPR043128">
    <property type="entry name" value="Rev_trsase/Diguanyl_cyclase"/>
</dbReference>
<dbReference type="SMART" id="SM00267">
    <property type="entry name" value="GGDEF"/>
    <property type="match status" value="1"/>
</dbReference>
<dbReference type="SUPFAM" id="SSF55785">
    <property type="entry name" value="PYP-like sensor domain (PAS domain)"/>
    <property type="match status" value="1"/>
</dbReference>
<gene>
    <name evidence="2" type="ORF">SDC9_131235</name>
</gene>
<dbReference type="PROSITE" id="PS50887">
    <property type="entry name" value="GGDEF"/>
    <property type="match status" value="1"/>
</dbReference>
<comment type="caution">
    <text evidence="2">The sequence shown here is derived from an EMBL/GenBank/DDBJ whole genome shotgun (WGS) entry which is preliminary data.</text>
</comment>
<dbReference type="Gene3D" id="3.30.70.270">
    <property type="match status" value="1"/>
</dbReference>
<dbReference type="PANTHER" id="PTHR44757:SF2">
    <property type="entry name" value="BIOFILM ARCHITECTURE MAINTENANCE PROTEIN MBAA"/>
    <property type="match status" value="1"/>
</dbReference>
<dbReference type="NCBIfam" id="TIGR00254">
    <property type="entry name" value="GGDEF"/>
    <property type="match status" value="1"/>
</dbReference>
<dbReference type="SUPFAM" id="SSF55073">
    <property type="entry name" value="Nucleotide cyclase"/>
    <property type="match status" value="1"/>
</dbReference>
<dbReference type="InterPro" id="IPR052155">
    <property type="entry name" value="Biofilm_reg_signaling"/>
</dbReference>
<evidence type="ECO:0000313" key="2">
    <source>
        <dbReference type="EMBL" id="MPM84164.1"/>
    </source>
</evidence>
<dbReference type="AlphaFoldDB" id="A0A645D4B1"/>
<reference evidence="2" key="1">
    <citation type="submission" date="2019-08" db="EMBL/GenBank/DDBJ databases">
        <authorList>
            <person name="Kucharzyk K."/>
            <person name="Murdoch R.W."/>
            <person name="Higgins S."/>
            <person name="Loffler F."/>
        </authorList>
    </citation>
    <scope>NUCLEOTIDE SEQUENCE</scope>
</reference>
<organism evidence="2">
    <name type="scientific">bioreactor metagenome</name>
    <dbReference type="NCBI Taxonomy" id="1076179"/>
    <lineage>
        <taxon>unclassified sequences</taxon>
        <taxon>metagenomes</taxon>
        <taxon>ecological metagenomes</taxon>
    </lineage>
</organism>
<sequence length="262" mass="29131">MERVHPDDRDTVAGLFEACRTGHKKGSAQIRFRNGAEAYLWVQIQFSALPLASGSATERILGRMTDIDEQWNMQDKLKMQALTDPLTSLFHKGAVKDSIDSFLRCDGLQGIHALAIIDIDHFKDFNDTFGHSRGDVVLIQFVTTLRKLLADTDHVVGRVGGDELLVLLKDVGTVERTADLARRLTVGLHRTITVDHGIERELSASLGIAVYPQDGTTYDVLFEAADKALYHVKKHGRNNFHLYDSAIDAIPSKAGVEEEKPR</sequence>
<dbReference type="CDD" id="cd01949">
    <property type="entry name" value="GGDEF"/>
    <property type="match status" value="1"/>
</dbReference>
<feature type="domain" description="GGDEF" evidence="1">
    <location>
        <begin position="110"/>
        <end position="245"/>
    </location>
</feature>
<dbReference type="PANTHER" id="PTHR44757">
    <property type="entry name" value="DIGUANYLATE CYCLASE DGCP"/>
    <property type="match status" value="1"/>
</dbReference>
<protein>
    <recommendedName>
        <fullName evidence="1">GGDEF domain-containing protein</fullName>
    </recommendedName>
</protein>